<comment type="caution">
    <text evidence="1">The sequence shown here is derived from an EMBL/GenBank/DDBJ whole genome shotgun (WGS) entry which is preliminary data.</text>
</comment>
<dbReference type="GO" id="GO:0003676">
    <property type="term" value="F:nucleic acid binding"/>
    <property type="evidence" value="ECO:0007669"/>
    <property type="project" value="InterPro"/>
</dbReference>
<dbReference type="AlphaFoldDB" id="A0A3S2Z907"/>
<dbReference type="InterPro" id="IPR012337">
    <property type="entry name" value="RNaseH-like_sf"/>
</dbReference>
<proteinExistence type="predicted"/>
<keyword evidence="2" id="KW-1185">Reference proteome</keyword>
<sequence>MRDPQRRVPNIIDVEASGFGPHSYPIEVGLALGDGSKFCSLILPVQDWTHWDETAEQIHRIPRDLLEDHGRPTEVVARKLNTLLKGQTVYTDGWVVDKPWLIDLFHKSGVEPEFEISALEMILSEKQMQAWHATKEVVLTELGEKRHRASFDAYVVQQTWLRTLEGV</sequence>
<dbReference type="Proteomes" id="UP000287447">
    <property type="component" value="Unassembled WGS sequence"/>
</dbReference>
<gene>
    <name evidence="1" type="ORF">EOI86_14840</name>
</gene>
<dbReference type="OrthoDB" id="7363098at2"/>
<name>A0A3S2Z907_9PROT</name>
<dbReference type="EMBL" id="SADE01000002">
    <property type="protein sequence ID" value="RVU36470.1"/>
    <property type="molecule type" value="Genomic_DNA"/>
</dbReference>
<evidence type="ECO:0000313" key="1">
    <source>
        <dbReference type="EMBL" id="RVU36470.1"/>
    </source>
</evidence>
<dbReference type="InterPro" id="IPR036397">
    <property type="entry name" value="RNaseH_sf"/>
</dbReference>
<protein>
    <recommendedName>
        <fullName evidence="3">Exonuclease domain-containing protein</fullName>
    </recommendedName>
</protein>
<evidence type="ECO:0000313" key="2">
    <source>
        <dbReference type="Proteomes" id="UP000287447"/>
    </source>
</evidence>
<dbReference type="Gene3D" id="3.30.420.10">
    <property type="entry name" value="Ribonuclease H-like superfamily/Ribonuclease H"/>
    <property type="match status" value="1"/>
</dbReference>
<evidence type="ECO:0008006" key="3">
    <source>
        <dbReference type="Google" id="ProtNLM"/>
    </source>
</evidence>
<organism evidence="1 2">
    <name type="scientific">Hwanghaeella grinnelliae</name>
    <dbReference type="NCBI Taxonomy" id="2500179"/>
    <lineage>
        <taxon>Bacteria</taxon>
        <taxon>Pseudomonadati</taxon>
        <taxon>Pseudomonadota</taxon>
        <taxon>Alphaproteobacteria</taxon>
        <taxon>Rhodospirillales</taxon>
        <taxon>Rhodospirillaceae</taxon>
        <taxon>Hwanghaeella</taxon>
    </lineage>
</organism>
<accession>A0A3S2Z907</accession>
<reference evidence="2" key="1">
    <citation type="submission" date="2019-01" db="EMBL/GenBank/DDBJ databases">
        <title>Gri0909 isolated from a small marine red alga.</title>
        <authorList>
            <person name="Kim J."/>
            <person name="Jeong S.E."/>
            <person name="Jeon C.O."/>
        </authorList>
    </citation>
    <scope>NUCLEOTIDE SEQUENCE [LARGE SCALE GENOMIC DNA]</scope>
    <source>
        <strain evidence="2">Gri0909</strain>
    </source>
</reference>
<dbReference type="RefSeq" id="WP_127765946.1">
    <property type="nucleotide sequence ID" value="NZ_SADE01000002.1"/>
</dbReference>
<dbReference type="SUPFAM" id="SSF53098">
    <property type="entry name" value="Ribonuclease H-like"/>
    <property type="match status" value="1"/>
</dbReference>